<organism evidence="1 2">
    <name type="scientific">Terriglobus saanensis (strain ATCC BAA-1853 / DSM 23119 / SP1PR4)</name>
    <dbReference type="NCBI Taxonomy" id="401053"/>
    <lineage>
        <taxon>Bacteria</taxon>
        <taxon>Pseudomonadati</taxon>
        <taxon>Acidobacteriota</taxon>
        <taxon>Terriglobia</taxon>
        <taxon>Terriglobales</taxon>
        <taxon>Acidobacteriaceae</taxon>
        <taxon>Terriglobus</taxon>
    </lineage>
</organism>
<dbReference type="KEGG" id="tsa:AciPR4_1088"/>
<dbReference type="PANTHER" id="PTHR35564">
    <property type="match status" value="1"/>
</dbReference>
<dbReference type="Proteomes" id="UP000006844">
    <property type="component" value="Chromosome"/>
</dbReference>
<dbReference type="eggNOG" id="COG3520">
    <property type="taxonomic scope" value="Bacteria"/>
</dbReference>
<protein>
    <submittedName>
        <fullName evidence="1">Type VI secretion protein, VC_A0111 family</fullName>
    </submittedName>
</protein>
<keyword evidence="2" id="KW-1185">Reference proteome</keyword>
<gene>
    <name evidence="1" type="ordered locus">AciPR4_1088</name>
</gene>
<evidence type="ECO:0000313" key="2">
    <source>
        <dbReference type="Proteomes" id="UP000006844"/>
    </source>
</evidence>
<dbReference type="EMBL" id="CP002467">
    <property type="protein sequence ID" value="ADV81919.1"/>
    <property type="molecule type" value="Genomic_DNA"/>
</dbReference>
<name>E8UX32_TERSS</name>
<dbReference type="PANTHER" id="PTHR35564:SF3">
    <property type="entry name" value="TYPE VI SECRETION SYSTEM BASEPLATE SUBUNIT TSSG"/>
    <property type="match status" value="1"/>
</dbReference>
<evidence type="ECO:0000313" key="1">
    <source>
        <dbReference type="EMBL" id="ADV81919.1"/>
    </source>
</evidence>
<reference evidence="1 2" key="1">
    <citation type="journal article" date="2012" name="Stand. Genomic Sci.">
        <title>Complete genome sequence of Terriglobus saanensis type strain SP1PR4(T), an Acidobacteria from tundra soil.</title>
        <authorList>
            <person name="Rawat S.R."/>
            <person name="Mannisto M.K."/>
            <person name="Starovoytov V."/>
            <person name="Goodwin L."/>
            <person name="Nolan M."/>
            <person name="Hauser L."/>
            <person name="Land M."/>
            <person name="Davenport K.W."/>
            <person name="Woyke T."/>
            <person name="Haggblom M.M."/>
        </authorList>
    </citation>
    <scope>NUCLEOTIDE SEQUENCE</scope>
    <source>
        <strain evidence="2">ATCC BAA-1853 / DSM 23119 / SP1PR4</strain>
    </source>
</reference>
<dbReference type="AlphaFoldDB" id="E8UX32"/>
<dbReference type="STRING" id="401053.AciPR4_1088"/>
<dbReference type="InterPro" id="IPR010732">
    <property type="entry name" value="T6SS_TssG-like"/>
</dbReference>
<dbReference type="HOGENOM" id="CLU_048238_4_0_0"/>
<dbReference type="Pfam" id="PF06996">
    <property type="entry name" value="T6SS_TssG"/>
    <property type="match status" value="1"/>
</dbReference>
<dbReference type="OrthoDB" id="1523296at2"/>
<dbReference type="NCBIfam" id="TIGR03347">
    <property type="entry name" value="VI_chp_1"/>
    <property type="match status" value="1"/>
</dbReference>
<sequence>MVTKSRQSSGDVGGKAMRKWMEEEPWNIGFFQMVRILERLHPDRKPVGIFVPPGDEVVRFSAPPDLTFPPSEIRSFVESVSGPACMDVSFMGLNTVNGPMPRSYTEGLLERAREGDQATLDFFDLFNHRLISLFYRAWKKYRFFLAYEESADGSDGMTGRLYSLIGLGTPALNNRMAIADEAALHYAGLLAHRVRSVEGLRQILTHYFGIRVEIAQFSGAWVKLPLEQRTTLDEGENFSDSLGVGTVVGDEVWDQQGAMTVRLGPMSIDRYRDFLPGSKGYWELEAWLRLYSRQEFDFTIRLLLARDEVPATVLATGFGEAAGVGQGNRLGYESWLKVKPMNRDPDETTYVLG</sequence>
<proteinExistence type="predicted"/>
<accession>E8UX32</accession>